<dbReference type="EMBL" id="SNXZ01000010">
    <property type="protein sequence ID" value="TDP90476.1"/>
    <property type="molecule type" value="Genomic_DNA"/>
</dbReference>
<evidence type="ECO:0000313" key="1">
    <source>
        <dbReference type="EMBL" id="TDP90476.1"/>
    </source>
</evidence>
<gene>
    <name evidence="1" type="ORF">EV186_11015</name>
</gene>
<comment type="caution">
    <text evidence="1">The sequence shown here is derived from an EMBL/GenBank/DDBJ whole genome shotgun (WGS) entry which is preliminary data.</text>
</comment>
<reference evidence="1 2" key="1">
    <citation type="submission" date="2019-03" db="EMBL/GenBank/DDBJ databases">
        <title>Genomic Encyclopedia of Type Strains, Phase IV (KMG-IV): sequencing the most valuable type-strain genomes for metagenomic binning, comparative biology and taxonomic classification.</title>
        <authorList>
            <person name="Goeker M."/>
        </authorList>
    </citation>
    <scope>NUCLEOTIDE SEQUENCE [LARGE SCALE GENOMIC DNA]</scope>
    <source>
        <strain evidence="1 2">DSM 45361</strain>
    </source>
</reference>
<dbReference type="AlphaFoldDB" id="A0A4R6RWF2"/>
<name>A0A4R6RWF2_LABRH</name>
<dbReference type="Proteomes" id="UP000295444">
    <property type="component" value="Unassembled WGS sequence"/>
</dbReference>
<organism evidence="1 2">
    <name type="scientific">Labedaea rhizosphaerae</name>
    <dbReference type="NCBI Taxonomy" id="598644"/>
    <lineage>
        <taxon>Bacteria</taxon>
        <taxon>Bacillati</taxon>
        <taxon>Actinomycetota</taxon>
        <taxon>Actinomycetes</taxon>
        <taxon>Pseudonocardiales</taxon>
        <taxon>Pseudonocardiaceae</taxon>
        <taxon>Labedaea</taxon>
    </lineage>
</organism>
<dbReference type="RefSeq" id="WP_166659491.1">
    <property type="nucleotide sequence ID" value="NZ_SNXZ01000010.1"/>
</dbReference>
<keyword evidence="2" id="KW-1185">Reference proteome</keyword>
<proteinExistence type="predicted"/>
<protein>
    <submittedName>
        <fullName evidence="1">Uncharacterized protein</fullName>
    </submittedName>
</protein>
<sequence length="56" mass="5746">MLGFFSRRFPIVGVLVGLALLAWGYSRGSVIPEVVGGLVAVVAGVRMLGSATGRGK</sequence>
<accession>A0A4R6RWF2</accession>
<evidence type="ECO:0000313" key="2">
    <source>
        <dbReference type="Proteomes" id="UP000295444"/>
    </source>
</evidence>